<comment type="subcellular location">
    <subcellularLocation>
        <location evidence="1">Nucleus</location>
    </subcellularLocation>
</comment>
<gene>
    <name evidence="10" type="ORF">PIB30_022266</name>
</gene>
<protein>
    <submittedName>
        <fullName evidence="10">Uncharacterized protein</fullName>
    </submittedName>
</protein>
<evidence type="ECO:0000256" key="6">
    <source>
        <dbReference type="ARBA" id="ARBA00023242"/>
    </source>
</evidence>
<feature type="compositionally biased region" description="Low complexity" evidence="7">
    <location>
        <begin position="154"/>
        <end position="172"/>
    </location>
</feature>
<keyword evidence="5" id="KW-0804">Transcription</keyword>
<evidence type="ECO:0000256" key="4">
    <source>
        <dbReference type="ARBA" id="ARBA00023125"/>
    </source>
</evidence>
<proteinExistence type="predicted"/>
<dbReference type="Pfam" id="PF00249">
    <property type="entry name" value="Myb_DNA-binding"/>
    <property type="match status" value="2"/>
</dbReference>
<evidence type="ECO:0000313" key="11">
    <source>
        <dbReference type="Proteomes" id="UP001341840"/>
    </source>
</evidence>
<name>A0ABU6S8Y0_9FABA</name>
<feature type="compositionally biased region" description="Polar residues" evidence="7">
    <location>
        <begin position="140"/>
        <end position="153"/>
    </location>
</feature>
<organism evidence="10 11">
    <name type="scientific">Stylosanthes scabra</name>
    <dbReference type="NCBI Taxonomy" id="79078"/>
    <lineage>
        <taxon>Eukaryota</taxon>
        <taxon>Viridiplantae</taxon>
        <taxon>Streptophyta</taxon>
        <taxon>Embryophyta</taxon>
        <taxon>Tracheophyta</taxon>
        <taxon>Spermatophyta</taxon>
        <taxon>Magnoliopsida</taxon>
        <taxon>eudicotyledons</taxon>
        <taxon>Gunneridae</taxon>
        <taxon>Pentapetalae</taxon>
        <taxon>rosids</taxon>
        <taxon>fabids</taxon>
        <taxon>Fabales</taxon>
        <taxon>Fabaceae</taxon>
        <taxon>Papilionoideae</taxon>
        <taxon>50 kb inversion clade</taxon>
        <taxon>dalbergioids sensu lato</taxon>
        <taxon>Dalbergieae</taxon>
        <taxon>Pterocarpus clade</taxon>
        <taxon>Stylosanthes</taxon>
    </lineage>
</organism>
<dbReference type="PROSITE" id="PS51294">
    <property type="entry name" value="HTH_MYB"/>
    <property type="match status" value="2"/>
</dbReference>
<feature type="region of interest" description="Disordered" evidence="7">
    <location>
        <begin position="135"/>
        <end position="188"/>
    </location>
</feature>
<dbReference type="Gene3D" id="1.10.10.60">
    <property type="entry name" value="Homeodomain-like"/>
    <property type="match status" value="2"/>
</dbReference>
<dbReference type="PANTHER" id="PTHR47997:SF28">
    <property type="entry name" value="TRANSCRIPTION FACTOR MYB15-LIKE"/>
    <property type="match status" value="1"/>
</dbReference>
<keyword evidence="2" id="KW-0677">Repeat</keyword>
<accession>A0ABU6S8Y0</accession>
<feature type="domain" description="Myb-like" evidence="8">
    <location>
        <begin position="8"/>
        <end position="60"/>
    </location>
</feature>
<dbReference type="Proteomes" id="UP001341840">
    <property type="component" value="Unassembled WGS sequence"/>
</dbReference>
<reference evidence="10 11" key="1">
    <citation type="journal article" date="2023" name="Plants (Basel)">
        <title>Bridging the Gap: Combining Genomics and Transcriptomics Approaches to Understand Stylosanthes scabra, an Orphan Legume from the Brazilian Caatinga.</title>
        <authorList>
            <person name="Ferreira-Neto J.R.C."/>
            <person name="da Silva M.D."/>
            <person name="Binneck E."/>
            <person name="de Melo N.F."/>
            <person name="da Silva R.H."/>
            <person name="de Melo A.L.T.M."/>
            <person name="Pandolfi V."/>
            <person name="Bustamante F.O."/>
            <person name="Brasileiro-Vidal A.C."/>
            <person name="Benko-Iseppon A.M."/>
        </authorList>
    </citation>
    <scope>NUCLEOTIDE SEQUENCE [LARGE SCALE GENOMIC DNA]</scope>
    <source>
        <tissue evidence="10">Leaves</tissue>
    </source>
</reference>
<dbReference type="InterPro" id="IPR009057">
    <property type="entry name" value="Homeodomain-like_sf"/>
</dbReference>
<dbReference type="CDD" id="cd00167">
    <property type="entry name" value="SANT"/>
    <property type="match status" value="2"/>
</dbReference>
<dbReference type="SUPFAM" id="SSF46689">
    <property type="entry name" value="Homeodomain-like"/>
    <property type="match status" value="1"/>
</dbReference>
<evidence type="ECO:0000256" key="7">
    <source>
        <dbReference type="SAM" id="MobiDB-lite"/>
    </source>
</evidence>
<feature type="compositionally biased region" description="Polar residues" evidence="7">
    <location>
        <begin position="173"/>
        <end position="188"/>
    </location>
</feature>
<evidence type="ECO:0000313" key="10">
    <source>
        <dbReference type="EMBL" id="MED6132802.1"/>
    </source>
</evidence>
<keyword evidence="11" id="KW-1185">Reference proteome</keyword>
<dbReference type="InterPro" id="IPR017930">
    <property type="entry name" value="Myb_dom"/>
</dbReference>
<keyword evidence="6" id="KW-0539">Nucleus</keyword>
<evidence type="ECO:0000256" key="1">
    <source>
        <dbReference type="ARBA" id="ARBA00004123"/>
    </source>
</evidence>
<evidence type="ECO:0000256" key="3">
    <source>
        <dbReference type="ARBA" id="ARBA00023015"/>
    </source>
</evidence>
<dbReference type="PANTHER" id="PTHR47997">
    <property type="entry name" value="MYB DOMAIN PROTEIN 55"/>
    <property type="match status" value="1"/>
</dbReference>
<dbReference type="PROSITE" id="PS50090">
    <property type="entry name" value="MYB_LIKE"/>
    <property type="match status" value="2"/>
</dbReference>
<evidence type="ECO:0000256" key="2">
    <source>
        <dbReference type="ARBA" id="ARBA00022737"/>
    </source>
</evidence>
<evidence type="ECO:0000256" key="5">
    <source>
        <dbReference type="ARBA" id="ARBA00023163"/>
    </source>
</evidence>
<feature type="domain" description="Myb-like" evidence="8">
    <location>
        <begin position="61"/>
        <end position="111"/>
    </location>
</feature>
<feature type="domain" description="HTH myb-type" evidence="9">
    <location>
        <begin position="8"/>
        <end position="60"/>
    </location>
</feature>
<comment type="caution">
    <text evidence="10">The sequence shown here is derived from an EMBL/GenBank/DDBJ whole genome shotgun (WGS) entry which is preliminary data.</text>
</comment>
<feature type="domain" description="HTH myb-type" evidence="9">
    <location>
        <begin position="61"/>
        <end position="115"/>
    </location>
</feature>
<dbReference type="InterPro" id="IPR051953">
    <property type="entry name" value="Plant_SW-associated_TFs"/>
</dbReference>
<evidence type="ECO:0000259" key="9">
    <source>
        <dbReference type="PROSITE" id="PS51294"/>
    </source>
</evidence>
<evidence type="ECO:0000259" key="8">
    <source>
        <dbReference type="PROSITE" id="PS50090"/>
    </source>
</evidence>
<dbReference type="SMART" id="SM00717">
    <property type="entry name" value="SANT"/>
    <property type="match status" value="2"/>
</dbReference>
<keyword evidence="3" id="KW-0805">Transcription regulation</keyword>
<dbReference type="EMBL" id="JASCZI010060490">
    <property type="protein sequence ID" value="MED6132802.1"/>
    <property type="molecule type" value="Genomic_DNA"/>
</dbReference>
<sequence>MRGVRCEKSGMRKGTWTPEEDKKLVDYVTRYGHWNWKLLPKFAGLERCGKSCRLRWLNYLRPNLKRGNYTEEEEETIVKLHRRLGNRWSAIAAEMPGRSDNEIKNHWHAKLKKRFQYHNAVDLVNQYEDQHDQEPITTIGDDTTSSPTTSQLINNNNDSSNSSSSSSDQSYSITMSTEHSNDVNSTNNINVMDMEDHYGVSFVDYASDSSKSFWLELLDMSYSLPNN</sequence>
<dbReference type="InterPro" id="IPR001005">
    <property type="entry name" value="SANT/Myb"/>
</dbReference>
<keyword evidence="4" id="KW-0238">DNA-binding</keyword>